<proteinExistence type="predicted"/>
<comment type="caution">
    <text evidence="1">The sequence shown here is derived from an EMBL/GenBank/DDBJ whole genome shotgun (WGS) entry which is preliminary data.</text>
</comment>
<evidence type="ECO:0000313" key="1">
    <source>
        <dbReference type="EMBL" id="PZO79940.1"/>
    </source>
</evidence>
<gene>
    <name evidence="1" type="ORF">DI632_03225</name>
</gene>
<dbReference type="InterPro" id="IPR036249">
    <property type="entry name" value="Thioredoxin-like_sf"/>
</dbReference>
<organism evidence="1 2">
    <name type="scientific">Sphingomonas hengshuiensis</name>
    <dbReference type="NCBI Taxonomy" id="1609977"/>
    <lineage>
        <taxon>Bacteria</taxon>
        <taxon>Pseudomonadati</taxon>
        <taxon>Pseudomonadota</taxon>
        <taxon>Alphaproteobacteria</taxon>
        <taxon>Sphingomonadales</taxon>
        <taxon>Sphingomonadaceae</taxon>
        <taxon>Sphingomonas</taxon>
    </lineage>
</organism>
<dbReference type="CDD" id="cd02980">
    <property type="entry name" value="TRX_Fd_family"/>
    <property type="match status" value="1"/>
</dbReference>
<protein>
    <recommendedName>
        <fullName evidence="3">(2Fe-2S) ferredoxin domain-containing protein</fullName>
    </recommendedName>
</protein>
<dbReference type="SUPFAM" id="SSF52833">
    <property type="entry name" value="Thioredoxin-like"/>
    <property type="match status" value="1"/>
</dbReference>
<evidence type="ECO:0000313" key="2">
    <source>
        <dbReference type="Proteomes" id="UP000248614"/>
    </source>
</evidence>
<dbReference type="EMBL" id="QFNF01000005">
    <property type="protein sequence ID" value="PZO79940.1"/>
    <property type="molecule type" value="Genomic_DNA"/>
</dbReference>
<evidence type="ECO:0008006" key="3">
    <source>
        <dbReference type="Google" id="ProtNLM"/>
    </source>
</evidence>
<dbReference type="Gene3D" id="3.40.30.10">
    <property type="entry name" value="Glutaredoxin"/>
    <property type="match status" value="1"/>
</dbReference>
<dbReference type="Proteomes" id="UP000248614">
    <property type="component" value="Unassembled WGS sequence"/>
</dbReference>
<reference evidence="1 2" key="1">
    <citation type="submission" date="2017-08" db="EMBL/GenBank/DDBJ databases">
        <title>Infants hospitalized years apart are colonized by the same room-sourced microbial strains.</title>
        <authorList>
            <person name="Brooks B."/>
            <person name="Olm M.R."/>
            <person name="Firek B.A."/>
            <person name="Baker R."/>
            <person name="Thomas B.C."/>
            <person name="Morowitz M.J."/>
            <person name="Banfield J.F."/>
        </authorList>
    </citation>
    <scope>NUCLEOTIDE SEQUENCE [LARGE SCALE GENOMIC DNA]</scope>
    <source>
        <strain evidence="1">S2_018_000_R3_110</strain>
    </source>
</reference>
<sequence length="102" mass="10915">METGVRAGVRSRWDKAVLVCAKCSRKLDDGFGNGGKPLAKALRRHLKLKNGPKARAGVVEVKCLDVCPKGAVVVVDGDRPGEWLLVRPGDDLDLVAARLGLE</sequence>
<dbReference type="AlphaFoldDB" id="A0A2W4ZCC7"/>
<name>A0A2W4ZCC7_9SPHN</name>
<accession>A0A2W4ZCC7</accession>